<keyword evidence="3" id="KW-1185">Reference proteome</keyword>
<feature type="transmembrane region" description="Helical" evidence="1">
    <location>
        <begin position="178"/>
        <end position="196"/>
    </location>
</feature>
<feature type="transmembrane region" description="Helical" evidence="1">
    <location>
        <begin position="81"/>
        <end position="100"/>
    </location>
</feature>
<accession>A0A2X4W2M7</accession>
<dbReference type="EMBL" id="LS483476">
    <property type="protein sequence ID" value="SQI53152.1"/>
    <property type="molecule type" value="Genomic_DNA"/>
</dbReference>
<feature type="transmembrane region" description="Helical" evidence="1">
    <location>
        <begin position="112"/>
        <end position="136"/>
    </location>
</feature>
<evidence type="ECO:0000313" key="2">
    <source>
        <dbReference type="EMBL" id="SQI53152.1"/>
    </source>
</evidence>
<organism evidence="2 3">
    <name type="scientific">Lederbergia lenta</name>
    <name type="common">Bacillus lentus</name>
    <dbReference type="NCBI Taxonomy" id="1467"/>
    <lineage>
        <taxon>Bacteria</taxon>
        <taxon>Bacillati</taxon>
        <taxon>Bacillota</taxon>
        <taxon>Bacilli</taxon>
        <taxon>Bacillales</taxon>
        <taxon>Bacillaceae</taxon>
        <taxon>Lederbergia</taxon>
    </lineage>
</organism>
<name>A0A2X4W2M7_LEDLE</name>
<keyword evidence="1" id="KW-0812">Transmembrane</keyword>
<dbReference type="STRING" id="1348624.GCA_001591545_02545"/>
<dbReference type="Proteomes" id="UP000249134">
    <property type="component" value="Chromosome 1"/>
</dbReference>
<sequence length="208" mass="23938">METTSGFMEGLYRACDWIMKLTILNILWISFSLLGLILFGIFPATAAMFAVVRKWAMAEMDVSIFQTFWQSYKKEFVKGNLLGAIITICSIVLYIDFHFLQVATNSAIKMLFIPFWIIVFLFICTLFYVFPMFVHYNMKIREVLKNSFFIMVMNPLRTLIMLVSSGGLVFLLTFAPPLMIVCSGNVLALAMMKPAYNAFEKINRHHTN</sequence>
<keyword evidence="1" id="KW-0472">Membrane</keyword>
<evidence type="ECO:0000256" key="1">
    <source>
        <dbReference type="SAM" id="Phobius"/>
    </source>
</evidence>
<gene>
    <name evidence="2" type="ORF">NCTC4824_00667</name>
</gene>
<feature type="transmembrane region" description="Helical" evidence="1">
    <location>
        <begin position="26"/>
        <end position="52"/>
    </location>
</feature>
<dbReference type="RefSeq" id="WP_066142466.1">
    <property type="nucleotide sequence ID" value="NZ_CBCSGM010000002.1"/>
</dbReference>
<evidence type="ECO:0000313" key="3">
    <source>
        <dbReference type="Proteomes" id="UP000249134"/>
    </source>
</evidence>
<dbReference type="Pfam" id="PF04854">
    <property type="entry name" value="DUF624"/>
    <property type="match status" value="1"/>
</dbReference>
<proteinExistence type="predicted"/>
<keyword evidence="1" id="KW-1133">Transmembrane helix</keyword>
<dbReference type="InterPro" id="IPR006938">
    <property type="entry name" value="DUF624"/>
</dbReference>
<dbReference type="KEGG" id="blen:NCTC4824_00667"/>
<dbReference type="AlphaFoldDB" id="A0A2X4W2M7"/>
<protein>
    <submittedName>
        <fullName evidence="2">Putative membrane enzyme for rhamnogalaturonan degradation</fullName>
    </submittedName>
</protein>
<reference evidence="2 3" key="1">
    <citation type="submission" date="2018-06" db="EMBL/GenBank/DDBJ databases">
        <authorList>
            <consortium name="Pathogen Informatics"/>
            <person name="Doyle S."/>
        </authorList>
    </citation>
    <scope>NUCLEOTIDE SEQUENCE [LARGE SCALE GENOMIC DNA]</scope>
    <source>
        <strain evidence="2 3">NCTC4824</strain>
    </source>
</reference>